<gene>
    <name evidence="4" type="ORF">OU989_06625</name>
</gene>
<dbReference type="Pfam" id="PF21926">
    <property type="entry name" value="FeeM"/>
    <property type="match status" value="1"/>
</dbReference>
<dbReference type="SUPFAM" id="SSF53383">
    <property type="entry name" value="PLP-dependent transferases"/>
    <property type="match status" value="1"/>
</dbReference>
<keyword evidence="4" id="KW-0032">Aminotransferase</keyword>
<proteinExistence type="predicted"/>
<evidence type="ECO:0000256" key="1">
    <source>
        <dbReference type="ARBA" id="ARBA00001933"/>
    </source>
</evidence>
<dbReference type="InterPro" id="IPR016181">
    <property type="entry name" value="Acyl_CoA_acyltransferase"/>
</dbReference>
<dbReference type="SUPFAM" id="SSF55729">
    <property type="entry name" value="Acyl-CoA N-acyltransferases (Nat)"/>
    <property type="match status" value="1"/>
</dbReference>
<evidence type="ECO:0000313" key="5">
    <source>
        <dbReference type="Proteomes" id="UP001219585"/>
    </source>
</evidence>
<evidence type="ECO:0000313" key="4">
    <source>
        <dbReference type="EMBL" id="WDV08157.1"/>
    </source>
</evidence>
<dbReference type="InterPro" id="IPR000182">
    <property type="entry name" value="GNAT_dom"/>
</dbReference>
<evidence type="ECO:0000256" key="2">
    <source>
        <dbReference type="ARBA" id="ARBA00022898"/>
    </source>
</evidence>
<dbReference type="EMBL" id="CP113527">
    <property type="protein sequence ID" value="WDV08157.1"/>
    <property type="molecule type" value="Genomic_DNA"/>
</dbReference>
<dbReference type="InterPro" id="IPR015421">
    <property type="entry name" value="PyrdxlP-dep_Trfase_major"/>
</dbReference>
<keyword evidence="2" id="KW-0663">Pyridoxal phosphate</keyword>
<dbReference type="Gene3D" id="3.40.630.30">
    <property type="match status" value="1"/>
</dbReference>
<protein>
    <submittedName>
        <fullName evidence="4">Aminotransferase class V-fold PLP-dependent enzyme</fullName>
    </submittedName>
</protein>
<dbReference type="Proteomes" id="UP001219585">
    <property type="component" value="Chromosome"/>
</dbReference>
<dbReference type="Gene3D" id="3.40.640.10">
    <property type="entry name" value="Type I PLP-dependent aspartate aminotransferase-like (Major domain)"/>
    <property type="match status" value="1"/>
</dbReference>
<reference evidence="4" key="1">
    <citation type="submission" date="2022-11" db="EMBL/GenBank/DDBJ databases">
        <title>Lysinibacillus irui.</title>
        <authorList>
            <person name="Akintayo S.O."/>
        </authorList>
    </citation>
    <scope>NUCLEOTIDE SEQUENCE</scope>
    <source>
        <strain evidence="4">IRB4-01</strain>
    </source>
</reference>
<dbReference type="PANTHER" id="PTHR21152:SF40">
    <property type="entry name" value="ALANINE--GLYOXYLATE AMINOTRANSFERASE"/>
    <property type="match status" value="1"/>
</dbReference>
<dbReference type="KEGG" id="liu:OU989_06625"/>
<dbReference type="Gene3D" id="3.90.1150.10">
    <property type="entry name" value="Aspartate Aminotransferase, domain 1"/>
    <property type="match status" value="1"/>
</dbReference>
<dbReference type="InterPro" id="IPR015424">
    <property type="entry name" value="PyrdxlP-dep_Trfase"/>
</dbReference>
<dbReference type="InterPro" id="IPR015422">
    <property type="entry name" value="PyrdxlP-dep_Trfase_small"/>
</dbReference>
<dbReference type="InterPro" id="IPR000192">
    <property type="entry name" value="Aminotrans_V_dom"/>
</dbReference>
<dbReference type="AlphaFoldDB" id="A0AAJ5UWM4"/>
<dbReference type="GO" id="GO:0016747">
    <property type="term" value="F:acyltransferase activity, transferring groups other than amino-acyl groups"/>
    <property type="evidence" value="ECO:0007669"/>
    <property type="project" value="InterPro"/>
</dbReference>
<dbReference type="GO" id="GO:0019265">
    <property type="term" value="P:glycine biosynthetic process, by transamination of glyoxylate"/>
    <property type="evidence" value="ECO:0007669"/>
    <property type="project" value="TreeGrafter"/>
</dbReference>
<dbReference type="PANTHER" id="PTHR21152">
    <property type="entry name" value="AMINOTRANSFERASE CLASS V"/>
    <property type="match status" value="1"/>
</dbReference>
<keyword evidence="4" id="KW-0808">Transferase</keyword>
<organism evidence="4 5">
    <name type="scientific">Lysinibacillus irui</name>
    <dbReference type="NCBI Taxonomy" id="2998077"/>
    <lineage>
        <taxon>Bacteria</taxon>
        <taxon>Bacillati</taxon>
        <taxon>Bacillota</taxon>
        <taxon>Bacilli</taxon>
        <taxon>Bacillales</taxon>
        <taxon>Bacillaceae</taxon>
        <taxon>Lysinibacillus</taxon>
    </lineage>
</organism>
<dbReference type="GO" id="GO:0004760">
    <property type="term" value="F:L-serine-pyruvate transaminase activity"/>
    <property type="evidence" value="ECO:0007669"/>
    <property type="project" value="TreeGrafter"/>
</dbReference>
<evidence type="ECO:0000259" key="3">
    <source>
        <dbReference type="PROSITE" id="PS51186"/>
    </source>
</evidence>
<feature type="domain" description="N-acetyltransferase" evidence="3">
    <location>
        <begin position="4"/>
        <end position="167"/>
    </location>
</feature>
<dbReference type="InterPro" id="IPR054597">
    <property type="entry name" value="FeeM_cat"/>
</dbReference>
<accession>A0AAJ5UWM4</accession>
<sequence length="523" mass="59534">MYWCKIAQTNEEFEAIAQLNYETFVEEIPQHKPNATRKKVDRFHQQNTYVVVYKETELIGMLAFRDQRPFSIDEKIGKVEQFLEKENCAKLCEIRLLAVKRGYRTGRVLLKLTQALNTFAYEKGYTAAVISGTTREEKLYRQMGFRQFAPAVGEKEALFLPMVLTRHEFEQSLQHRLSADHFTFYPGPVKQLEQIGYTDLSHRSLPFYALYERVQKKLLHLSKANHVGIIVGTGTLANEVMLAQLKEQQVGKGLILTNGEFGERLRKQAIRWSLQFDVVRKDWGTAFDFDEVASLLATGSYQWMLAVHGETSTGTCNDLESLSKLAKHYQVKLCIDSISTFGAMPFSLQDCYLATAVSGKAIGALSGLAFVFSQSLAPSSATLPTYLDLANYQQGAIPFTLPAVLLGNVDRSLQAYPERYEQLQQRFKALLKLPIMQYQYSTVQYPMLVTVQLPSTFSNLHIDLALNGLFVHGDSHYLRQKGFLQFSVIQPDFDEALQRLGEILSYYEKVIKTETLTLQEKVL</sequence>
<name>A0AAJ5UWM4_9BACI</name>
<comment type="cofactor">
    <cofactor evidence="1">
        <name>pyridoxal 5'-phosphate</name>
        <dbReference type="ChEBI" id="CHEBI:597326"/>
    </cofactor>
</comment>
<dbReference type="GO" id="GO:0008453">
    <property type="term" value="F:alanine-glyoxylate transaminase activity"/>
    <property type="evidence" value="ECO:0007669"/>
    <property type="project" value="TreeGrafter"/>
</dbReference>
<dbReference type="RefSeq" id="WP_274796334.1">
    <property type="nucleotide sequence ID" value="NZ_CP113527.1"/>
</dbReference>
<dbReference type="PROSITE" id="PS51186">
    <property type="entry name" value="GNAT"/>
    <property type="match status" value="1"/>
</dbReference>
<dbReference type="Pfam" id="PF00266">
    <property type="entry name" value="Aminotran_5"/>
    <property type="match status" value="1"/>
</dbReference>